<dbReference type="AlphaFoldDB" id="T1GG92"/>
<evidence type="ECO:0000313" key="1">
    <source>
        <dbReference type="EnsemblMetazoa" id="MESCA002404-PA"/>
    </source>
</evidence>
<reference evidence="1" key="2">
    <citation type="submission" date="2015-06" db="UniProtKB">
        <authorList>
            <consortium name="EnsemblMetazoa"/>
        </authorList>
    </citation>
    <scope>IDENTIFICATION</scope>
</reference>
<evidence type="ECO:0000313" key="2">
    <source>
        <dbReference type="Proteomes" id="UP000015102"/>
    </source>
</evidence>
<dbReference type="Proteomes" id="UP000015102">
    <property type="component" value="Unassembled WGS sequence"/>
</dbReference>
<keyword evidence="2" id="KW-1185">Reference proteome</keyword>
<accession>T1GG92</accession>
<sequence>MYRHQISSISSQKQSYQYLTIFSLRLIRQLGDATHYRDFKDSFVEVQIVDEILKIPRIKNPGHQTF</sequence>
<dbReference type="EMBL" id="CAQQ02122287">
    <property type="status" value="NOT_ANNOTATED_CDS"/>
    <property type="molecule type" value="Genomic_DNA"/>
</dbReference>
<organism evidence="1 2">
    <name type="scientific">Megaselia scalaris</name>
    <name type="common">Humpbacked fly</name>
    <name type="synonym">Phora scalaris</name>
    <dbReference type="NCBI Taxonomy" id="36166"/>
    <lineage>
        <taxon>Eukaryota</taxon>
        <taxon>Metazoa</taxon>
        <taxon>Ecdysozoa</taxon>
        <taxon>Arthropoda</taxon>
        <taxon>Hexapoda</taxon>
        <taxon>Insecta</taxon>
        <taxon>Pterygota</taxon>
        <taxon>Neoptera</taxon>
        <taxon>Endopterygota</taxon>
        <taxon>Diptera</taxon>
        <taxon>Brachycera</taxon>
        <taxon>Muscomorpha</taxon>
        <taxon>Platypezoidea</taxon>
        <taxon>Phoridae</taxon>
        <taxon>Megaseliini</taxon>
        <taxon>Megaselia</taxon>
    </lineage>
</organism>
<name>T1GG92_MEGSC</name>
<dbReference type="EnsemblMetazoa" id="MESCA002404-RA">
    <property type="protein sequence ID" value="MESCA002404-PA"/>
    <property type="gene ID" value="MESCA002404"/>
</dbReference>
<reference evidence="2" key="1">
    <citation type="submission" date="2013-02" db="EMBL/GenBank/DDBJ databases">
        <authorList>
            <person name="Hughes D."/>
        </authorList>
    </citation>
    <scope>NUCLEOTIDE SEQUENCE</scope>
    <source>
        <strain>Durham</strain>
        <strain evidence="2">NC isolate 2 -- Noor lab</strain>
    </source>
</reference>
<dbReference type="HOGENOM" id="CLU_2834065_0_0_1"/>
<proteinExistence type="predicted"/>
<protein>
    <submittedName>
        <fullName evidence="1">Uncharacterized protein</fullName>
    </submittedName>
</protein>